<proteinExistence type="predicted"/>
<dbReference type="EMBL" id="JAIVGD010000002">
    <property type="protein sequence ID" value="KAH0780114.1"/>
    <property type="molecule type" value="Genomic_DNA"/>
</dbReference>
<gene>
    <name evidence="3" type="ORF">KY290_006541</name>
</gene>
<evidence type="ECO:0000313" key="3">
    <source>
        <dbReference type="EMBL" id="KAH0780114.1"/>
    </source>
</evidence>
<evidence type="ECO:0000313" key="4">
    <source>
        <dbReference type="Proteomes" id="UP000826656"/>
    </source>
</evidence>
<dbReference type="InterPro" id="IPR015410">
    <property type="entry name" value="DUF1985"/>
</dbReference>
<feature type="compositionally biased region" description="Polar residues" evidence="1">
    <location>
        <begin position="283"/>
        <end position="293"/>
    </location>
</feature>
<feature type="compositionally biased region" description="Polar residues" evidence="1">
    <location>
        <begin position="17"/>
        <end position="27"/>
    </location>
</feature>
<sequence>MDEEETPSKRITRGSIVKSQINQQEGMSKSGKTKEVMHVAKSVDVLISKKKRKVKEIASTSNKQDKSVDVLISKKKRKVKEIASTSNKEDAQSDSVEQLHFNLKELRCFMLREVEGSSTDAIMIYINGTTLRFTRRDFCLVSGLKCSDDLSEFVFNIEEPNRILQMYFSEKKSISKAEFVQSFNNKVWGDNVDDALKFGILYFIHSYILSEEPISTTIERIDFDLVESGIILNRVTKKDYPRIEYFMKGMFRDVKTSITFRNITPIPLEIAIIPFPSEYVQSDTASPSISPSNIEADDAIQSPDSDDDFQDPPKSINNKGKEKTVSDSDILPTKKWVRQSVPAIPKKIPPKVVQDHDIKRPQTSNAPVSPSVKTRCVRHTTQPVVVVTKPVKEEFTNLRKLIQDNFNVVLNAINTKKSTAKDFDLEVPPKSPIGGMPQSPIQSPSSSFGLQRPDEMNNFENNEVPVTDELSLDLKKEEKLIKSKTVGQSLKVPITDELSPDDTILEMLSHVDASYNRVLMKSPILISGLQLSRLNLERSIVLHSGAGVVDETPIHRIRHPGRYNTSAYITTFESSSGSSSKLPVIFDQKHPFDSISGTHDTSLCTNFWKWLREGLLARHQNKDCGLYISAYAEFLSDGNGISIGPFDPDLMRSRYAALLWNYDMLKIQAEAISDSEAPDKPIRSNVDVDSSERITII</sequence>
<comment type="caution">
    <text evidence="3">The sequence shown here is derived from an EMBL/GenBank/DDBJ whole genome shotgun (WGS) entry which is preliminary data.</text>
</comment>
<keyword evidence="4" id="KW-1185">Reference proteome</keyword>
<dbReference type="PANTHER" id="PTHR48474:SF1">
    <property type="entry name" value="DUF1985 DOMAIN-CONTAINING PROTEIN"/>
    <property type="match status" value="1"/>
</dbReference>
<name>A0ABQ7WH99_SOLTU</name>
<feature type="region of interest" description="Disordered" evidence="1">
    <location>
        <begin position="1"/>
        <end position="35"/>
    </location>
</feature>
<dbReference type="Proteomes" id="UP000826656">
    <property type="component" value="Unassembled WGS sequence"/>
</dbReference>
<protein>
    <recommendedName>
        <fullName evidence="2">DUF1985 domain-containing protein</fullName>
    </recommendedName>
</protein>
<dbReference type="Pfam" id="PF09331">
    <property type="entry name" value="DUF1985"/>
    <property type="match status" value="1"/>
</dbReference>
<feature type="region of interest" description="Disordered" evidence="1">
    <location>
        <begin position="283"/>
        <end position="327"/>
    </location>
</feature>
<accession>A0ABQ7WH99</accession>
<dbReference type="InterPro" id="IPR038765">
    <property type="entry name" value="Papain-like_cys_pep_sf"/>
</dbReference>
<evidence type="ECO:0000256" key="1">
    <source>
        <dbReference type="SAM" id="MobiDB-lite"/>
    </source>
</evidence>
<dbReference type="SUPFAM" id="SSF54001">
    <property type="entry name" value="Cysteine proteinases"/>
    <property type="match status" value="1"/>
</dbReference>
<feature type="domain" description="DUF1985" evidence="2">
    <location>
        <begin position="110"/>
        <end position="231"/>
    </location>
</feature>
<evidence type="ECO:0000259" key="2">
    <source>
        <dbReference type="Pfam" id="PF09331"/>
    </source>
</evidence>
<reference evidence="3 4" key="1">
    <citation type="journal article" date="2021" name="bioRxiv">
        <title>Chromosome-scale and haplotype-resolved genome assembly of a tetraploid potato cultivar.</title>
        <authorList>
            <person name="Sun H."/>
            <person name="Jiao W.-B."/>
            <person name="Krause K."/>
            <person name="Campoy J.A."/>
            <person name="Goel M."/>
            <person name="Folz-Donahue K."/>
            <person name="Kukat C."/>
            <person name="Huettel B."/>
            <person name="Schneeberger K."/>
        </authorList>
    </citation>
    <scope>NUCLEOTIDE SEQUENCE [LARGE SCALE GENOMIC DNA]</scope>
    <source>
        <strain evidence="3">SolTubOtavaFocal</strain>
        <tissue evidence="3">Leaves</tissue>
    </source>
</reference>
<dbReference type="PANTHER" id="PTHR48474">
    <property type="entry name" value="DUF1985 DOMAIN-CONTAINING PROTEIN"/>
    <property type="match status" value="1"/>
</dbReference>
<organism evidence="3 4">
    <name type="scientific">Solanum tuberosum</name>
    <name type="common">Potato</name>
    <dbReference type="NCBI Taxonomy" id="4113"/>
    <lineage>
        <taxon>Eukaryota</taxon>
        <taxon>Viridiplantae</taxon>
        <taxon>Streptophyta</taxon>
        <taxon>Embryophyta</taxon>
        <taxon>Tracheophyta</taxon>
        <taxon>Spermatophyta</taxon>
        <taxon>Magnoliopsida</taxon>
        <taxon>eudicotyledons</taxon>
        <taxon>Gunneridae</taxon>
        <taxon>Pentapetalae</taxon>
        <taxon>asterids</taxon>
        <taxon>lamiids</taxon>
        <taxon>Solanales</taxon>
        <taxon>Solanaceae</taxon>
        <taxon>Solanoideae</taxon>
        <taxon>Solaneae</taxon>
        <taxon>Solanum</taxon>
    </lineage>
</organism>